<name>A0A0A3ZZL8_9GAMM</name>
<proteinExistence type="predicted"/>
<reference evidence="1 2" key="1">
    <citation type="submission" date="2014-10" db="EMBL/GenBank/DDBJ databases">
        <title>Genome sequence of Erwinia typographi M043b.</title>
        <authorList>
            <person name="Chan K.-G."/>
            <person name="Tan W.-S."/>
        </authorList>
    </citation>
    <scope>NUCLEOTIDE SEQUENCE [LARGE SCALE GENOMIC DNA]</scope>
    <source>
        <strain evidence="1 2">M043b</strain>
    </source>
</reference>
<evidence type="ECO:0000313" key="2">
    <source>
        <dbReference type="Proteomes" id="UP000030351"/>
    </source>
</evidence>
<dbReference type="OrthoDB" id="6447548at2"/>
<dbReference type="Pfam" id="PF11104">
    <property type="entry name" value="PilM_2"/>
    <property type="match status" value="1"/>
</dbReference>
<sequence>MAFQTWQVGLDIQNGQLCALGIQRRRYGWQLRHWWQHALPQDTLVNGLLQRPDPLIALLQRWRKLLPYGISLRVGFPPHLVLQRQVEPPATQLREPERNRYITAAARRLFPIAPETLALDYRLEEETGRALYITASRREALQSWLGCLEQAKLRPEVLELSPAALCVLSTSLSLDASAAIVHRVQDHWLWYSSQPAQPRWGWCSVLDAPDFAALQQKQLPEFQSFYYSSSQPEPLPAGAQWLDPFAAFALKQPPLPLLSGLFSLAAGLALRPGDA</sequence>
<protein>
    <submittedName>
        <fullName evidence="1">Pilus assembly protein</fullName>
    </submittedName>
</protein>
<comment type="caution">
    <text evidence="1">The sequence shown here is derived from an EMBL/GenBank/DDBJ whole genome shotgun (WGS) entry which is preliminary data.</text>
</comment>
<dbReference type="InterPro" id="IPR005883">
    <property type="entry name" value="PilM"/>
</dbReference>
<dbReference type="RefSeq" id="WP_034895612.1">
    <property type="nucleotide sequence ID" value="NZ_JRUQ01000049.1"/>
</dbReference>
<dbReference type="eggNOG" id="COG4972">
    <property type="taxonomic scope" value="Bacteria"/>
</dbReference>
<dbReference type="STRING" id="371042.NG99_17310"/>
<accession>A0A0A3ZZL8</accession>
<organism evidence="1 2">
    <name type="scientific">Erwinia typographi</name>
    <dbReference type="NCBI Taxonomy" id="371042"/>
    <lineage>
        <taxon>Bacteria</taxon>
        <taxon>Pseudomonadati</taxon>
        <taxon>Pseudomonadota</taxon>
        <taxon>Gammaproteobacteria</taxon>
        <taxon>Enterobacterales</taxon>
        <taxon>Erwiniaceae</taxon>
        <taxon>Erwinia</taxon>
    </lineage>
</organism>
<gene>
    <name evidence="1" type="ORF">NG99_17310</name>
</gene>
<dbReference type="EMBL" id="JRUQ01000049">
    <property type="protein sequence ID" value="KGT91048.1"/>
    <property type="molecule type" value="Genomic_DNA"/>
</dbReference>
<keyword evidence="2" id="KW-1185">Reference proteome</keyword>
<evidence type="ECO:0000313" key="1">
    <source>
        <dbReference type="EMBL" id="KGT91048.1"/>
    </source>
</evidence>
<dbReference type="AlphaFoldDB" id="A0A0A3ZZL8"/>
<dbReference type="Proteomes" id="UP000030351">
    <property type="component" value="Unassembled WGS sequence"/>
</dbReference>